<dbReference type="PANTHER" id="PTHR22145:SF4">
    <property type="entry name" value="PROTEIN FAM217A"/>
    <property type="match status" value="1"/>
</dbReference>
<dbReference type="Proteomes" id="UP000081671">
    <property type="component" value="Unplaced"/>
</dbReference>
<sequence>MERRNGESCDTNLQESSITQENLSHWKLDLEVPVLENKILPPGRDNATGGKINKNSKQRLFHLWSYPFNEGNTMENRELENSSVESGAKITTNTSRIFRLSHSLANALDDHPVMIPLGLYWPYADGDFLKARNDSHINSNSTIESYSGDTLSIPRWNLKSGHSSLEENLTDESDLSEGEKTSDSLLGYFQKMELNLKPETIENMEDSFTEEPAEAFLYPDFLPPPFNTLDLHRLAISKCESWKMIVEPPENPLGNLINRLLELEKLQHATIQKERPRPQSTFYTPIVSERPSSSKVVLKLRQPKLPDPSSLQIACIDKSREKRKNNSGSSKPEQNASRWSWSNAGKYKWNSRPSSFKNLSTTKQLTATCDDFKNPKNSILNPCQELSPKLTTGQTTQSLIKMVSTRCLPPPSPGPISPISLSFPENQREEIKAPRNKKKPYKRSILLNRPFYIQKLNCLSPSFIAKGKHSPIAQK</sequence>
<accession>A0A1S3F8A5</accession>
<dbReference type="Pfam" id="PF15344">
    <property type="entry name" value="FAM217"/>
    <property type="match status" value="1"/>
</dbReference>
<dbReference type="InParanoid" id="A0A1S3F8A5"/>
<dbReference type="GeneID" id="105985901"/>
<keyword evidence="2" id="KW-1185">Reference proteome</keyword>
<organism evidence="2 3">
    <name type="scientific">Dipodomys ordii</name>
    <name type="common">Ord's kangaroo rat</name>
    <dbReference type="NCBI Taxonomy" id="10020"/>
    <lineage>
        <taxon>Eukaryota</taxon>
        <taxon>Metazoa</taxon>
        <taxon>Chordata</taxon>
        <taxon>Craniata</taxon>
        <taxon>Vertebrata</taxon>
        <taxon>Euteleostomi</taxon>
        <taxon>Mammalia</taxon>
        <taxon>Eutheria</taxon>
        <taxon>Euarchontoglires</taxon>
        <taxon>Glires</taxon>
        <taxon>Rodentia</taxon>
        <taxon>Castorimorpha</taxon>
        <taxon>Heteromyidae</taxon>
        <taxon>Dipodomyinae</taxon>
        <taxon>Dipodomys</taxon>
    </lineage>
</organism>
<protein>
    <submittedName>
        <fullName evidence="3">Protein FAM217A</fullName>
    </submittedName>
</protein>
<dbReference type="FunCoup" id="A0A1S3F8A5">
    <property type="interactions" value="2"/>
</dbReference>
<dbReference type="PANTHER" id="PTHR22145">
    <property type="entry name" value="SI:CH211-266K22.6"/>
    <property type="match status" value="1"/>
</dbReference>
<dbReference type="AlphaFoldDB" id="A0A1S3F8A5"/>
<dbReference type="OrthoDB" id="8763336at2759"/>
<dbReference type="RefSeq" id="XP_012872072.1">
    <property type="nucleotide sequence ID" value="XM_013016618.1"/>
</dbReference>
<proteinExistence type="predicted"/>
<reference evidence="3" key="1">
    <citation type="submission" date="2025-08" db="UniProtKB">
        <authorList>
            <consortium name="RefSeq"/>
        </authorList>
    </citation>
    <scope>IDENTIFICATION</scope>
    <source>
        <tissue evidence="3">Kidney</tissue>
    </source>
</reference>
<feature type="compositionally biased region" description="Polar residues" evidence="1">
    <location>
        <begin position="326"/>
        <end position="339"/>
    </location>
</feature>
<evidence type="ECO:0000256" key="1">
    <source>
        <dbReference type="SAM" id="MobiDB-lite"/>
    </source>
</evidence>
<dbReference type="InterPro" id="IPR029266">
    <property type="entry name" value="FAM217"/>
</dbReference>
<dbReference type="CTD" id="222826"/>
<evidence type="ECO:0000313" key="2">
    <source>
        <dbReference type="Proteomes" id="UP000081671"/>
    </source>
</evidence>
<feature type="region of interest" description="Disordered" evidence="1">
    <location>
        <begin position="316"/>
        <end position="339"/>
    </location>
</feature>
<gene>
    <name evidence="3" type="primary">Fam217a</name>
</gene>
<name>A0A1S3F8A5_DIPOR</name>
<dbReference type="KEGG" id="dord:105985901"/>
<evidence type="ECO:0000313" key="3">
    <source>
        <dbReference type="RefSeq" id="XP_012872072.1"/>
    </source>
</evidence>